<proteinExistence type="predicted"/>
<reference evidence="3" key="1">
    <citation type="submission" date="2014-12" db="EMBL/GenBank/DDBJ databases">
        <title>Genome Sequence of Valsa Canker Pathogens Uncovers a Specific Adaption of Colonization on Woody Bark.</title>
        <authorList>
            <person name="Yin Z."/>
            <person name="Liu H."/>
            <person name="Gao X."/>
            <person name="Li Z."/>
            <person name="Song N."/>
            <person name="Ke X."/>
            <person name="Dai Q."/>
            <person name="Wu Y."/>
            <person name="Sun Y."/>
            <person name="Xu J.-R."/>
            <person name="Kang Z.K."/>
            <person name="Wang L."/>
            <person name="Huang L."/>
        </authorList>
    </citation>
    <scope>NUCLEOTIDE SEQUENCE [LARGE SCALE GENOMIC DNA]</scope>
    <source>
        <strain evidence="3">SXYL134</strain>
    </source>
</reference>
<evidence type="ECO:0000313" key="3">
    <source>
        <dbReference type="Proteomes" id="UP000078576"/>
    </source>
</evidence>
<protein>
    <submittedName>
        <fullName evidence="2">Uncharacterized protein</fullName>
    </submittedName>
</protein>
<feature type="compositionally biased region" description="Low complexity" evidence="1">
    <location>
        <begin position="67"/>
        <end position="82"/>
    </location>
</feature>
<sequence>MAEAVATLETLVYPVQVLPFPALDVAPPVVTVPPADVDADVCFAVAVAVAVAAAVVEAVLYTGAETVPNPETPAVPATPATTDGDAQSHTDMIAIEDAVLGAVRNRGEGNVYTILRNGESNVYESEHGENGKELHLVWCELKQEAFHDIGMVGEQR</sequence>
<accession>A0A194UXH9</accession>
<name>A0A194UXH9_CYTMA</name>
<organism evidence="2 3">
    <name type="scientific">Cytospora mali</name>
    <name type="common">Apple Valsa canker fungus</name>
    <name type="synonym">Valsa mali</name>
    <dbReference type="NCBI Taxonomy" id="578113"/>
    <lineage>
        <taxon>Eukaryota</taxon>
        <taxon>Fungi</taxon>
        <taxon>Dikarya</taxon>
        <taxon>Ascomycota</taxon>
        <taxon>Pezizomycotina</taxon>
        <taxon>Sordariomycetes</taxon>
        <taxon>Sordariomycetidae</taxon>
        <taxon>Diaporthales</taxon>
        <taxon>Cytosporaceae</taxon>
        <taxon>Cytospora</taxon>
    </lineage>
</organism>
<evidence type="ECO:0000313" key="2">
    <source>
        <dbReference type="EMBL" id="KUI56324.1"/>
    </source>
</evidence>
<gene>
    <name evidence="2" type="ORF">VP1G_10804</name>
</gene>
<dbReference type="EMBL" id="KN714688">
    <property type="protein sequence ID" value="KUI56324.1"/>
    <property type="molecule type" value="Genomic_DNA"/>
</dbReference>
<keyword evidence="3" id="KW-1185">Reference proteome</keyword>
<dbReference type="Proteomes" id="UP000078576">
    <property type="component" value="Unassembled WGS sequence"/>
</dbReference>
<feature type="region of interest" description="Disordered" evidence="1">
    <location>
        <begin position="67"/>
        <end position="86"/>
    </location>
</feature>
<dbReference type="AlphaFoldDB" id="A0A194UXH9"/>
<evidence type="ECO:0000256" key="1">
    <source>
        <dbReference type="SAM" id="MobiDB-lite"/>
    </source>
</evidence>